<dbReference type="NCBIfam" id="TIGR03930">
    <property type="entry name" value="WXG100_ESAT6"/>
    <property type="match status" value="1"/>
</dbReference>
<gene>
    <name evidence="1" type="ORF">FHS42_007136</name>
</gene>
<dbReference type="InterPro" id="IPR036689">
    <property type="entry name" value="ESAT-6-like_sf"/>
</dbReference>
<keyword evidence="2" id="KW-1185">Reference proteome</keyword>
<accession>A0A7W9V279</accession>
<reference evidence="1 2" key="1">
    <citation type="submission" date="2020-08" db="EMBL/GenBank/DDBJ databases">
        <title>Genomic Encyclopedia of Type Strains, Phase III (KMG-III): the genomes of soil and plant-associated and newly described type strains.</title>
        <authorList>
            <person name="Whitman W."/>
        </authorList>
    </citation>
    <scope>NUCLEOTIDE SEQUENCE [LARGE SCALE GENOMIC DNA]</scope>
    <source>
        <strain evidence="1 2">CECT 8305</strain>
    </source>
</reference>
<dbReference type="AlphaFoldDB" id="A0A7W9V279"/>
<dbReference type="SUPFAM" id="SSF140453">
    <property type="entry name" value="EsxAB dimer-like"/>
    <property type="match status" value="1"/>
</dbReference>
<dbReference type="Gene3D" id="1.10.287.1060">
    <property type="entry name" value="ESAT-6-like"/>
    <property type="match status" value="1"/>
</dbReference>
<comment type="caution">
    <text evidence="1">The sequence shown here is derived from an EMBL/GenBank/DDBJ whole genome shotgun (WGS) entry which is preliminary data.</text>
</comment>
<dbReference type="InterPro" id="IPR010310">
    <property type="entry name" value="T7SS_ESAT-6-like"/>
</dbReference>
<organism evidence="1 2">
    <name type="scientific">Streptomyces zagrosensis</name>
    <dbReference type="NCBI Taxonomy" id="1042984"/>
    <lineage>
        <taxon>Bacteria</taxon>
        <taxon>Bacillati</taxon>
        <taxon>Actinomycetota</taxon>
        <taxon>Actinomycetes</taxon>
        <taxon>Kitasatosporales</taxon>
        <taxon>Streptomycetaceae</taxon>
        <taxon>Streptomyces</taxon>
    </lineage>
</organism>
<dbReference type="Pfam" id="PF06013">
    <property type="entry name" value="WXG100"/>
    <property type="match status" value="1"/>
</dbReference>
<sequence>MAGNLKVTEAELTQLINDLDLMEGSLENKIRALNGVVDRIESGWKGSAAGAYNQLQSGVNLHARKIRELLVLIEQAMKMSRDGFSQQELDQLQKFKNMQGDGGGGGQSRILDMA</sequence>
<evidence type="ECO:0000313" key="1">
    <source>
        <dbReference type="EMBL" id="MBB5940038.1"/>
    </source>
</evidence>
<dbReference type="EMBL" id="JACHJL010000032">
    <property type="protein sequence ID" value="MBB5940038.1"/>
    <property type="molecule type" value="Genomic_DNA"/>
</dbReference>
<protein>
    <submittedName>
        <fullName evidence="1">WXG100 family type VII secretion target</fullName>
    </submittedName>
</protein>
<proteinExistence type="predicted"/>
<dbReference type="RefSeq" id="WP_184579855.1">
    <property type="nucleotide sequence ID" value="NZ_JACHJL010000032.1"/>
</dbReference>
<dbReference type="Proteomes" id="UP000588098">
    <property type="component" value="Unassembled WGS sequence"/>
</dbReference>
<evidence type="ECO:0000313" key="2">
    <source>
        <dbReference type="Proteomes" id="UP000588098"/>
    </source>
</evidence>
<name>A0A7W9V279_9ACTN</name>